<keyword evidence="6" id="KW-0695">RNA-directed DNA polymerase</keyword>
<evidence type="ECO:0000313" key="9">
    <source>
        <dbReference type="Proteomes" id="UP000531151"/>
    </source>
</evidence>
<evidence type="ECO:0000256" key="3">
    <source>
        <dbReference type="ARBA" id="ARBA00022722"/>
    </source>
</evidence>
<evidence type="ECO:0000256" key="5">
    <source>
        <dbReference type="ARBA" id="ARBA00022801"/>
    </source>
</evidence>
<feature type="non-terminal residue" evidence="8">
    <location>
        <position position="1"/>
    </location>
</feature>
<dbReference type="PANTHER" id="PTHR41694:SF3">
    <property type="entry name" value="RNA-DIRECTED DNA POLYMERASE-RELATED"/>
    <property type="match status" value="1"/>
</dbReference>
<protein>
    <submittedName>
        <fullName evidence="8">PO113 protein</fullName>
    </submittedName>
</protein>
<proteinExistence type="predicted"/>
<evidence type="ECO:0000256" key="2">
    <source>
        <dbReference type="ARBA" id="ARBA00022695"/>
    </source>
</evidence>
<gene>
    <name evidence="8" type="primary">Hervk_6</name>
    <name evidence="8" type="ORF">GEOCAL_R14792</name>
</gene>
<evidence type="ECO:0000256" key="4">
    <source>
        <dbReference type="ARBA" id="ARBA00022759"/>
    </source>
</evidence>
<dbReference type="InterPro" id="IPR010661">
    <property type="entry name" value="RVT_thumb"/>
</dbReference>
<dbReference type="GO" id="GO:0035613">
    <property type="term" value="F:RNA stem-loop binding"/>
    <property type="evidence" value="ECO:0007669"/>
    <property type="project" value="TreeGrafter"/>
</dbReference>
<dbReference type="Pfam" id="PF06817">
    <property type="entry name" value="RVT_thumb"/>
    <property type="match status" value="1"/>
</dbReference>
<dbReference type="EMBL" id="VWPV01196566">
    <property type="protein sequence ID" value="NWH69087.1"/>
    <property type="molecule type" value="Genomic_DNA"/>
</dbReference>
<evidence type="ECO:0000313" key="8">
    <source>
        <dbReference type="EMBL" id="NWH69087.1"/>
    </source>
</evidence>
<name>A0A7K4JW31_GEOCA</name>
<dbReference type="OrthoDB" id="6773263at2759"/>
<dbReference type="AlphaFoldDB" id="A0A7K4JW31"/>
<evidence type="ECO:0000256" key="6">
    <source>
        <dbReference type="ARBA" id="ARBA00022918"/>
    </source>
</evidence>
<dbReference type="InterPro" id="IPR043502">
    <property type="entry name" value="DNA/RNA_pol_sf"/>
</dbReference>
<comment type="caution">
    <text evidence="8">The sequence shown here is derived from an EMBL/GenBank/DDBJ whole genome shotgun (WGS) entry which is preliminary data.</text>
</comment>
<sequence length="66" mass="7552">VTFLGVGITSSYVTPPQMKIRRDIKTLHDVQQLVGSLQWLRNIVLIPPEVMDPLNDLLKGKKPWEQ</sequence>
<keyword evidence="2" id="KW-0548">Nucleotidyltransferase</keyword>
<keyword evidence="4" id="KW-0255">Endonuclease</keyword>
<keyword evidence="3" id="KW-0540">Nuclease</keyword>
<accession>A0A7K4JW31</accession>
<reference evidence="8 9" key="1">
    <citation type="submission" date="2019-09" db="EMBL/GenBank/DDBJ databases">
        <title>Bird 10,000 Genomes (B10K) Project - Family phase.</title>
        <authorList>
            <person name="Zhang G."/>
        </authorList>
    </citation>
    <scope>NUCLEOTIDE SEQUENCE [LARGE SCALE GENOMIC DNA]</scope>
    <source>
        <strain evidence="8">B10K-CU-031-07</strain>
        <tissue evidence="8">Muscle</tissue>
    </source>
</reference>
<keyword evidence="5" id="KW-0378">Hydrolase</keyword>
<keyword evidence="1" id="KW-0808">Transferase</keyword>
<dbReference type="GO" id="GO:0016787">
    <property type="term" value="F:hydrolase activity"/>
    <property type="evidence" value="ECO:0007669"/>
    <property type="project" value="UniProtKB-KW"/>
</dbReference>
<dbReference type="InterPro" id="IPR043128">
    <property type="entry name" value="Rev_trsase/Diguanyl_cyclase"/>
</dbReference>
<dbReference type="Proteomes" id="UP000531151">
    <property type="component" value="Unassembled WGS sequence"/>
</dbReference>
<feature type="non-terminal residue" evidence="8">
    <location>
        <position position="66"/>
    </location>
</feature>
<dbReference type="GO" id="GO:0003964">
    <property type="term" value="F:RNA-directed DNA polymerase activity"/>
    <property type="evidence" value="ECO:0007669"/>
    <property type="project" value="UniProtKB-KW"/>
</dbReference>
<evidence type="ECO:0000259" key="7">
    <source>
        <dbReference type="Pfam" id="PF06817"/>
    </source>
</evidence>
<feature type="domain" description="Reverse transcriptase thumb" evidence="7">
    <location>
        <begin position="17"/>
        <end position="62"/>
    </location>
</feature>
<dbReference type="PANTHER" id="PTHR41694">
    <property type="entry name" value="ENDOGENOUS RETROVIRUS GROUP K MEMBER POL PROTEIN"/>
    <property type="match status" value="1"/>
</dbReference>
<dbReference type="Gene3D" id="3.30.70.270">
    <property type="match status" value="1"/>
</dbReference>
<organism evidence="8 9">
    <name type="scientific">Geococcyx californianus</name>
    <name type="common">Greater roadrunner</name>
    <name type="synonym">Saurothera californiana</name>
    <dbReference type="NCBI Taxonomy" id="8947"/>
    <lineage>
        <taxon>Eukaryota</taxon>
        <taxon>Metazoa</taxon>
        <taxon>Chordata</taxon>
        <taxon>Craniata</taxon>
        <taxon>Vertebrata</taxon>
        <taxon>Euteleostomi</taxon>
        <taxon>Archelosauria</taxon>
        <taxon>Archosauria</taxon>
        <taxon>Dinosauria</taxon>
        <taxon>Saurischia</taxon>
        <taxon>Theropoda</taxon>
        <taxon>Coelurosauria</taxon>
        <taxon>Aves</taxon>
        <taxon>Neognathae</taxon>
        <taxon>Neoaves</taxon>
        <taxon>Otidimorphae</taxon>
        <taxon>Cuculiformes</taxon>
        <taxon>Neomorphidae</taxon>
        <taxon>Geococcyx</taxon>
    </lineage>
</organism>
<keyword evidence="9" id="KW-1185">Reference proteome</keyword>
<dbReference type="SUPFAM" id="SSF56672">
    <property type="entry name" value="DNA/RNA polymerases"/>
    <property type="match status" value="1"/>
</dbReference>
<dbReference type="GO" id="GO:0004519">
    <property type="term" value="F:endonuclease activity"/>
    <property type="evidence" value="ECO:0007669"/>
    <property type="project" value="UniProtKB-KW"/>
</dbReference>
<evidence type="ECO:0000256" key="1">
    <source>
        <dbReference type="ARBA" id="ARBA00022679"/>
    </source>
</evidence>